<dbReference type="Proteomes" id="UP000077255">
    <property type="component" value="Chromosome"/>
</dbReference>
<dbReference type="AlphaFoldDB" id="A0A160MZ10"/>
<keyword evidence="3" id="KW-1185">Reference proteome</keyword>
<reference evidence="2 3" key="1">
    <citation type="submission" date="2016-02" db="EMBL/GenBank/DDBJ databases">
        <title>Complete genome sequencing and analysis of ATSB10, Dyella thiooxydans isolated from rhizosphere soil of sunflower (Helianthus annuus L.).</title>
        <authorList>
            <person name="Lee Y."/>
            <person name="Hwangbo K."/>
            <person name="Chung H."/>
            <person name="Yoo J."/>
            <person name="Kim K.Y."/>
            <person name="Sa T.M."/>
            <person name="Um Y."/>
            <person name="Madhaiyan M."/>
        </authorList>
    </citation>
    <scope>NUCLEOTIDE SEQUENCE [LARGE SCALE GENOMIC DNA]</scope>
    <source>
        <strain evidence="2 3">ATSB10</strain>
    </source>
</reference>
<sequence length="141" mass="16181">MNAQLHPAFDPIARNLEVVDRHMRDEARDPDSVLALYTEDAVLEIPGRGQRFDSPEAIRDNYVRMFASMAEIEIQPMDRFATANRVVDECLVRLRITGDGLVNVPVPIGSRAELRLLHVFHMRDGRIAREEVFEGWRRLDG</sequence>
<dbReference type="SUPFAM" id="SSF54427">
    <property type="entry name" value="NTF2-like"/>
    <property type="match status" value="1"/>
</dbReference>
<dbReference type="Gene3D" id="3.10.450.50">
    <property type="match status" value="1"/>
</dbReference>
<organism evidence="2 3">
    <name type="scientific">Dyella thiooxydans</name>
    <dbReference type="NCBI Taxonomy" id="445710"/>
    <lineage>
        <taxon>Bacteria</taxon>
        <taxon>Pseudomonadati</taxon>
        <taxon>Pseudomonadota</taxon>
        <taxon>Gammaproteobacteria</taxon>
        <taxon>Lysobacterales</taxon>
        <taxon>Rhodanobacteraceae</taxon>
        <taxon>Dyella</taxon>
    </lineage>
</organism>
<dbReference type="Pfam" id="PF12680">
    <property type="entry name" value="SnoaL_2"/>
    <property type="match status" value="1"/>
</dbReference>
<evidence type="ECO:0000259" key="1">
    <source>
        <dbReference type="Pfam" id="PF12680"/>
    </source>
</evidence>
<dbReference type="InterPro" id="IPR037401">
    <property type="entry name" value="SnoaL-like"/>
</dbReference>
<dbReference type="KEGG" id="dtx:ATSB10_04680"/>
<name>A0A160MZ10_9GAMM</name>
<evidence type="ECO:0000313" key="2">
    <source>
        <dbReference type="EMBL" id="AND67922.1"/>
    </source>
</evidence>
<dbReference type="InterPro" id="IPR032710">
    <property type="entry name" value="NTF2-like_dom_sf"/>
</dbReference>
<dbReference type="PATRIC" id="fig|445710.3.peg.465"/>
<gene>
    <name evidence="2" type="ORF">ATSB10_04680</name>
</gene>
<dbReference type="RefSeq" id="WP_063670234.1">
    <property type="nucleotide sequence ID" value="NZ_CP014841.1"/>
</dbReference>
<dbReference type="OrthoDB" id="1115105at2"/>
<dbReference type="EMBL" id="CP014841">
    <property type="protein sequence ID" value="AND67922.1"/>
    <property type="molecule type" value="Genomic_DNA"/>
</dbReference>
<feature type="domain" description="SnoaL-like" evidence="1">
    <location>
        <begin position="26"/>
        <end position="129"/>
    </location>
</feature>
<dbReference type="STRING" id="445710.ATSB10_04680"/>
<evidence type="ECO:0000313" key="3">
    <source>
        <dbReference type="Proteomes" id="UP000077255"/>
    </source>
</evidence>
<protein>
    <recommendedName>
        <fullName evidence="1">SnoaL-like domain-containing protein</fullName>
    </recommendedName>
</protein>
<proteinExistence type="predicted"/>
<accession>A0A160MZ10</accession>